<dbReference type="Pfam" id="PF14024">
    <property type="entry name" value="DUF4240"/>
    <property type="match status" value="1"/>
</dbReference>
<dbReference type="AlphaFoldDB" id="A0A3N0AS30"/>
<sequence length="133" mass="14657">MGPRGDDVVAAEPLVAYLATLSTGELFAFDDALATHLRALDRHDVADPVFGPFRDRFFPDEFPGWRCACIAGGRGCYVDALAGRSAPPAETRFEELMFAPMRAWARRRGANPEAYPHRPVPSCQTFGNRDGWA</sequence>
<dbReference type="EMBL" id="QICA01000011">
    <property type="protein sequence ID" value="RNL37643.1"/>
    <property type="molecule type" value="Genomic_DNA"/>
</dbReference>
<feature type="domain" description="DUF4240" evidence="1">
    <location>
        <begin position="5"/>
        <end position="82"/>
    </location>
</feature>
<dbReference type="RefSeq" id="WP_117284433.1">
    <property type="nucleotide sequence ID" value="NZ_JAMTCE010000012.1"/>
</dbReference>
<name>A0A3N0AS30_9ACTN</name>
<evidence type="ECO:0000313" key="3">
    <source>
        <dbReference type="Proteomes" id="UP000278327"/>
    </source>
</evidence>
<proteinExistence type="predicted"/>
<evidence type="ECO:0000313" key="2">
    <source>
        <dbReference type="EMBL" id="RNL37643.1"/>
    </source>
</evidence>
<dbReference type="InterPro" id="IPR025334">
    <property type="entry name" value="DUF4240"/>
</dbReference>
<protein>
    <recommendedName>
        <fullName evidence="1">DUF4240 domain-containing protein</fullName>
    </recommendedName>
</protein>
<dbReference type="Proteomes" id="UP000278327">
    <property type="component" value="Unassembled WGS sequence"/>
</dbReference>
<reference evidence="2 3" key="1">
    <citation type="journal article" date="2019" name="Microbiol. Resour. Announc.">
        <title>Draft Genome Sequences of Type Strains of Gordonibacter faecihominis, Paraeggerthella hongkongensis, Parvibacter caecicola,Slackia equolifaciens, Slackia faecicanis, and Slackia isoflavoniconvertens.</title>
        <authorList>
            <person name="Danylec N."/>
            <person name="Stoll D.A."/>
            <person name="Dotsch A."/>
            <person name="Huch M."/>
        </authorList>
    </citation>
    <scope>NUCLEOTIDE SEQUENCE [LARGE SCALE GENOMIC DNA]</scope>
    <source>
        <strain evidence="2 3">DSM 18785</strain>
    </source>
</reference>
<gene>
    <name evidence="2" type="ORF">DMP10_07460</name>
</gene>
<comment type="caution">
    <text evidence="2">The sequence shown here is derived from an EMBL/GenBank/DDBJ whole genome shotgun (WGS) entry which is preliminary data.</text>
</comment>
<accession>A0A3N0AS30</accession>
<keyword evidence="3" id="KW-1185">Reference proteome</keyword>
<evidence type="ECO:0000259" key="1">
    <source>
        <dbReference type="Pfam" id="PF14024"/>
    </source>
</evidence>
<organism evidence="2 3">
    <name type="scientific">Adlercreutzia equolifaciens subsp. celatus DSM 18785</name>
    <dbReference type="NCBI Taxonomy" id="1121021"/>
    <lineage>
        <taxon>Bacteria</taxon>
        <taxon>Bacillati</taxon>
        <taxon>Actinomycetota</taxon>
        <taxon>Coriobacteriia</taxon>
        <taxon>Eggerthellales</taxon>
        <taxon>Eggerthellaceae</taxon>
        <taxon>Adlercreutzia</taxon>
    </lineage>
</organism>